<dbReference type="InterPro" id="IPR034330">
    <property type="entry name" value="GST_Zeta_C"/>
</dbReference>
<name>A0AA45W6E0_9RHOB</name>
<dbReference type="SUPFAM" id="SSF52833">
    <property type="entry name" value="Thioredoxin-like"/>
    <property type="match status" value="1"/>
</dbReference>
<dbReference type="EC" id="5.2.1.2" evidence="5"/>
<dbReference type="SFLD" id="SFLDS00019">
    <property type="entry name" value="Glutathione_Transferase_(cytos"/>
    <property type="match status" value="1"/>
</dbReference>
<dbReference type="GO" id="GO:0004364">
    <property type="term" value="F:glutathione transferase activity"/>
    <property type="evidence" value="ECO:0007669"/>
    <property type="project" value="TreeGrafter"/>
</dbReference>
<dbReference type="EMBL" id="FTOU01000012">
    <property type="protein sequence ID" value="SIT00850.1"/>
    <property type="molecule type" value="Genomic_DNA"/>
</dbReference>
<dbReference type="NCBIfam" id="TIGR01262">
    <property type="entry name" value="maiA"/>
    <property type="match status" value="1"/>
</dbReference>
<dbReference type="GO" id="GO:0006749">
    <property type="term" value="P:glutathione metabolic process"/>
    <property type="evidence" value="ECO:0007669"/>
    <property type="project" value="TreeGrafter"/>
</dbReference>
<dbReference type="PROSITE" id="PS50404">
    <property type="entry name" value="GST_NTER"/>
    <property type="match status" value="1"/>
</dbReference>
<dbReference type="PROSITE" id="PS50405">
    <property type="entry name" value="GST_CTER"/>
    <property type="match status" value="1"/>
</dbReference>
<dbReference type="InterPro" id="IPR004045">
    <property type="entry name" value="Glutathione_S-Trfase_N"/>
</dbReference>
<dbReference type="RefSeq" id="WP_076527143.1">
    <property type="nucleotide sequence ID" value="NZ_CP067140.1"/>
</dbReference>
<dbReference type="SUPFAM" id="SSF47616">
    <property type="entry name" value="GST C-terminal domain-like"/>
    <property type="match status" value="1"/>
</dbReference>
<proteinExistence type="inferred from homology"/>
<dbReference type="InterPro" id="IPR040079">
    <property type="entry name" value="Glutathione_S-Trfase"/>
</dbReference>
<feature type="domain" description="GST C-terminal" evidence="3">
    <location>
        <begin position="90"/>
        <end position="214"/>
    </location>
</feature>
<evidence type="ECO:0000313" key="6">
    <source>
        <dbReference type="Proteomes" id="UP000186216"/>
    </source>
</evidence>
<gene>
    <name evidence="5" type="primary">maiA</name>
    <name evidence="5" type="ORF">JHX88_07045</name>
    <name evidence="4" type="ORF">SAMN05421772_11238</name>
</gene>
<dbReference type="InterPro" id="IPR005955">
    <property type="entry name" value="GST_Zeta"/>
</dbReference>
<dbReference type="GO" id="GO:0006559">
    <property type="term" value="P:L-phenylalanine catabolic process"/>
    <property type="evidence" value="ECO:0007669"/>
    <property type="project" value="TreeGrafter"/>
</dbReference>
<dbReference type="InterPro" id="IPR034333">
    <property type="entry name" value="GST_Zeta_N"/>
</dbReference>
<evidence type="ECO:0000313" key="4">
    <source>
        <dbReference type="EMBL" id="SIT00850.1"/>
    </source>
</evidence>
<accession>A0AA45W6E0</accession>
<dbReference type="InterPro" id="IPR036249">
    <property type="entry name" value="Thioredoxin-like_sf"/>
</dbReference>
<reference evidence="4 6" key="1">
    <citation type="submission" date="2017-01" db="EMBL/GenBank/DDBJ databases">
        <authorList>
            <person name="Varghese N."/>
            <person name="Submissions S."/>
        </authorList>
    </citation>
    <scope>NUCLEOTIDE SEQUENCE [LARGE SCALE GENOMIC DNA]</scope>
    <source>
        <strain evidence="4 6">DSM 18447</strain>
    </source>
</reference>
<evidence type="ECO:0000259" key="3">
    <source>
        <dbReference type="PROSITE" id="PS50405"/>
    </source>
</evidence>
<dbReference type="InterPro" id="IPR036282">
    <property type="entry name" value="Glutathione-S-Trfase_C_sf"/>
</dbReference>
<keyword evidence="7" id="KW-1185">Reference proteome</keyword>
<reference evidence="5 7" key="2">
    <citation type="submission" date="2021-01" db="EMBL/GenBank/DDBJ databases">
        <title>Biogeographic distribution of Paracoccus.</title>
        <authorList>
            <person name="Hollensteiner J."/>
            <person name="Leineberger J."/>
            <person name="Brinkhoff T."/>
            <person name="Daniel R."/>
        </authorList>
    </citation>
    <scope>NUCLEOTIDE SEQUENCE [LARGE SCALE GENOMIC DNA]</scope>
    <source>
        <strain evidence="5 7">DSM 18447</strain>
    </source>
</reference>
<comment type="similarity">
    <text evidence="1">Belongs to the GST superfamily. Zeta family.</text>
</comment>
<evidence type="ECO:0000256" key="1">
    <source>
        <dbReference type="ARBA" id="ARBA00010007"/>
    </source>
</evidence>
<dbReference type="GO" id="GO:0016034">
    <property type="term" value="F:maleylacetoacetate isomerase activity"/>
    <property type="evidence" value="ECO:0007669"/>
    <property type="project" value="UniProtKB-EC"/>
</dbReference>
<dbReference type="AlphaFoldDB" id="A0AA45W6E0"/>
<sequence>MGHHRVVLHDYWRSSASYRVRIGLGLKGIAHERVSVDLLKGAHREEAHRRINPQALVPVLEIDGLVLTQSLAILEYLDQTRPEPPLLPSDAAGRAHVRAIALAIACEIHPVSNSSVLTRIEELAGAEARAEWNRDNICRGLVAVEAMLDHPGWSGRFCHGDQPGLADCALIPQLYNATRWGVGFDDLPRITAVQGNCAALSAFVAAHPESVSPP</sequence>
<dbReference type="Pfam" id="PF13410">
    <property type="entry name" value="GST_C_2"/>
    <property type="match status" value="1"/>
</dbReference>
<dbReference type="Gene3D" id="3.40.30.10">
    <property type="entry name" value="Glutaredoxin"/>
    <property type="match status" value="1"/>
</dbReference>
<dbReference type="Gene3D" id="1.20.1050.10">
    <property type="match status" value="1"/>
</dbReference>
<dbReference type="CDD" id="cd03042">
    <property type="entry name" value="GST_N_Zeta"/>
    <property type="match status" value="1"/>
</dbReference>
<dbReference type="Proteomes" id="UP001215549">
    <property type="component" value="Chromosome"/>
</dbReference>
<dbReference type="GO" id="GO:0005737">
    <property type="term" value="C:cytoplasm"/>
    <property type="evidence" value="ECO:0007669"/>
    <property type="project" value="InterPro"/>
</dbReference>
<dbReference type="SFLD" id="SFLDG00358">
    <property type="entry name" value="Main_(cytGST)"/>
    <property type="match status" value="1"/>
</dbReference>
<dbReference type="EMBL" id="CP067140">
    <property type="protein sequence ID" value="WCR04474.1"/>
    <property type="molecule type" value="Genomic_DNA"/>
</dbReference>
<evidence type="ECO:0000259" key="2">
    <source>
        <dbReference type="PROSITE" id="PS50404"/>
    </source>
</evidence>
<dbReference type="Pfam" id="PF13417">
    <property type="entry name" value="GST_N_3"/>
    <property type="match status" value="1"/>
</dbReference>
<organism evidence="4 6">
    <name type="scientific">Paracoccus saliphilus</name>
    <dbReference type="NCBI Taxonomy" id="405559"/>
    <lineage>
        <taxon>Bacteria</taxon>
        <taxon>Pseudomonadati</taxon>
        <taxon>Pseudomonadota</taxon>
        <taxon>Alphaproteobacteria</taxon>
        <taxon>Rhodobacterales</taxon>
        <taxon>Paracoccaceae</taxon>
        <taxon>Paracoccus</taxon>
    </lineage>
</organism>
<dbReference type="PANTHER" id="PTHR42673">
    <property type="entry name" value="MALEYLACETOACETATE ISOMERASE"/>
    <property type="match status" value="1"/>
</dbReference>
<evidence type="ECO:0000313" key="5">
    <source>
        <dbReference type="EMBL" id="WCR04474.1"/>
    </source>
</evidence>
<keyword evidence="4" id="KW-0413">Isomerase</keyword>
<dbReference type="Proteomes" id="UP000186216">
    <property type="component" value="Unassembled WGS sequence"/>
</dbReference>
<protein>
    <submittedName>
        <fullName evidence="4">Maleylacetoacetate isomerase</fullName>
        <ecNumber evidence="5">5.2.1.2</ecNumber>
    </submittedName>
</protein>
<evidence type="ECO:0000313" key="7">
    <source>
        <dbReference type="Proteomes" id="UP001215549"/>
    </source>
</evidence>
<dbReference type="CDD" id="cd03191">
    <property type="entry name" value="GST_C_Zeta"/>
    <property type="match status" value="1"/>
</dbReference>
<dbReference type="PANTHER" id="PTHR42673:SF4">
    <property type="entry name" value="MALEYLACETOACETATE ISOMERASE"/>
    <property type="match status" value="1"/>
</dbReference>
<feature type="domain" description="GST N-terminal" evidence="2">
    <location>
        <begin position="4"/>
        <end position="85"/>
    </location>
</feature>
<dbReference type="InterPro" id="IPR010987">
    <property type="entry name" value="Glutathione-S-Trfase_C-like"/>
</dbReference>